<organism evidence="1 2">
    <name type="scientific">Rufibacter quisquiliarum</name>
    <dbReference type="NCBI Taxonomy" id="1549639"/>
    <lineage>
        <taxon>Bacteria</taxon>
        <taxon>Pseudomonadati</taxon>
        <taxon>Bacteroidota</taxon>
        <taxon>Cytophagia</taxon>
        <taxon>Cytophagales</taxon>
        <taxon>Hymenobacteraceae</taxon>
        <taxon>Rufibacter</taxon>
    </lineage>
</organism>
<protein>
    <submittedName>
        <fullName evidence="1">Uncharacterized protein</fullName>
    </submittedName>
</protein>
<evidence type="ECO:0000313" key="2">
    <source>
        <dbReference type="Proteomes" id="UP000563094"/>
    </source>
</evidence>
<dbReference type="AlphaFoldDB" id="A0A839GFP9"/>
<dbReference type="EMBL" id="JACJIQ010000013">
    <property type="protein sequence ID" value="MBA9078474.1"/>
    <property type="molecule type" value="Genomic_DNA"/>
</dbReference>
<proteinExistence type="predicted"/>
<keyword evidence="2" id="KW-1185">Reference proteome</keyword>
<accession>A0A839GFP9</accession>
<name>A0A839GFP9_9BACT</name>
<dbReference type="Proteomes" id="UP000563094">
    <property type="component" value="Unassembled WGS sequence"/>
</dbReference>
<evidence type="ECO:0000313" key="1">
    <source>
        <dbReference type="EMBL" id="MBA9078474.1"/>
    </source>
</evidence>
<reference evidence="1 2" key="1">
    <citation type="submission" date="2020-08" db="EMBL/GenBank/DDBJ databases">
        <title>Genomic Encyclopedia of Type Strains, Phase IV (KMG-IV): sequencing the most valuable type-strain genomes for metagenomic binning, comparative biology and taxonomic classification.</title>
        <authorList>
            <person name="Goeker M."/>
        </authorList>
    </citation>
    <scope>NUCLEOTIDE SEQUENCE [LARGE SCALE GENOMIC DNA]</scope>
    <source>
        <strain evidence="1 2">DSM 29854</strain>
    </source>
</reference>
<sequence length="172" mass="19431">MEKVYLLGKRAVLAIAVLLVMGQTVSAQRLQLNELLALQSQPVEKIRTTLESRGWIYDGQCGGSEEVQRHCFKIGDGKSTSLAAVLYVEGNAPSDQVIEYSVFRQNLISQVQNNIRNAAAKLLRQEPVSKDVKLRIYQKDKHILVLRGGLDKQYYSVKVQQRPAYERMQAAR</sequence>
<dbReference type="RefSeq" id="WP_066830565.1">
    <property type="nucleotide sequence ID" value="NZ_JACJIQ010000013.1"/>
</dbReference>
<gene>
    <name evidence="1" type="ORF">FHS90_003202</name>
</gene>
<comment type="caution">
    <text evidence="1">The sequence shown here is derived from an EMBL/GenBank/DDBJ whole genome shotgun (WGS) entry which is preliminary data.</text>
</comment>